<organism evidence="1 2">
    <name type="scientific">Salmonirosea aquatica</name>
    <dbReference type="NCBI Taxonomy" id="2654236"/>
    <lineage>
        <taxon>Bacteria</taxon>
        <taxon>Pseudomonadati</taxon>
        <taxon>Bacteroidota</taxon>
        <taxon>Cytophagia</taxon>
        <taxon>Cytophagales</taxon>
        <taxon>Spirosomataceae</taxon>
        <taxon>Salmonirosea</taxon>
    </lineage>
</organism>
<gene>
    <name evidence="1" type="ORF">GBK04_28555</name>
</gene>
<dbReference type="EMBL" id="WHLY01000003">
    <property type="protein sequence ID" value="MPR37181.1"/>
    <property type="molecule type" value="Genomic_DNA"/>
</dbReference>
<name>A0A7C9BK34_9BACT</name>
<accession>A0A7C9BK34</accession>
<dbReference type="AlphaFoldDB" id="A0A7C9BK34"/>
<proteinExistence type="predicted"/>
<comment type="caution">
    <text evidence="1">The sequence shown here is derived from an EMBL/GenBank/DDBJ whole genome shotgun (WGS) entry which is preliminary data.</text>
</comment>
<protein>
    <submittedName>
        <fullName evidence="1">Uncharacterized protein</fullName>
    </submittedName>
</protein>
<evidence type="ECO:0000313" key="1">
    <source>
        <dbReference type="EMBL" id="MPR37181.1"/>
    </source>
</evidence>
<evidence type="ECO:0000313" key="2">
    <source>
        <dbReference type="Proteomes" id="UP000479293"/>
    </source>
</evidence>
<dbReference type="RefSeq" id="WP_152766472.1">
    <property type="nucleotide sequence ID" value="NZ_WHLY01000003.1"/>
</dbReference>
<dbReference type="Proteomes" id="UP000479293">
    <property type="component" value="Unassembled WGS sequence"/>
</dbReference>
<reference evidence="1 2" key="1">
    <citation type="submission" date="2019-10" db="EMBL/GenBank/DDBJ databases">
        <title>Draft Genome Sequence of Cytophagaceae sp. SJW1-29.</title>
        <authorList>
            <person name="Choi A."/>
        </authorList>
    </citation>
    <scope>NUCLEOTIDE SEQUENCE [LARGE SCALE GENOMIC DNA]</scope>
    <source>
        <strain evidence="1 2">SJW1-29</strain>
    </source>
</reference>
<keyword evidence="2" id="KW-1185">Reference proteome</keyword>
<sequence length="139" mass="16097">METQTIQLRKNILSYLEKKSGPEGWAKIKGLVESQLDANITNPKEYEKMKLEFFNDNRVKLTNTGTELNGYFGYIDNDLVIYALAEPGENGEVRMYGKELNKAFTFSSFKMGENFFTREEKNDGLGDTTFVTTYKYIRR</sequence>